<gene>
    <name evidence="4" type="ORF">C1850_05205</name>
</gene>
<dbReference type="PANTHER" id="PTHR44688">
    <property type="entry name" value="DNA-BINDING TRANSCRIPTIONAL ACTIVATOR DEVR_DOSR"/>
    <property type="match status" value="1"/>
</dbReference>
<dbReference type="InterPro" id="IPR000792">
    <property type="entry name" value="Tscrpt_reg_LuxR_C"/>
</dbReference>
<dbReference type="Pfam" id="PF00196">
    <property type="entry name" value="GerE"/>
    <property type="match status" value="1"/>
</dbReference>
<proteinExistence type="predicted"/>
<dbReference type="InterPro" id="IPR016032">
    <property type="entry name" value="Sig_transdc_resp-reg_C-effctor"/>
</dbReference>
<evidence type="ECO:0000313" key="4">
    <source>
        <dbReference type="EMBL" id="RDC44958.1"/>
    </source>
</evidence>
<keyword evidence="3" id="KW-0804">Transcription</keyword>
<dbReference type="Proteomes" id="UP000253805">
    <property type="component" value="Unassembled WGS sequence"/>
</dbReference>
<comment type="caution">
    <text evidence="4">The sequence shown here is derived from an EMBL/GenBank/DDBJ whole genome shotgun (WGS) entry which is preliminary data.</text>
</comment>
<dbReference type="SUPFAM" id="SSF46894">
    <property type="entry name" value="C-terminal effector domain of the bipartite response regulators"/>
    <property type="match status" value="1"/>
</dbReference>
<protein>
    <submittedName>
        <fullName evidence="4">Helix-turn-helix transcriptional regulator</fullName>
    </submittedName>
</protein>
<dbReference type="RefSeq" id="WP_114539484.1">
    <property type="nucleotide sequence ID" value="NZ_PPUT01000010.1"/>
</dbReference>
<evidence type="ECO:0000256" key="3">
    <source>
        <dbReference type="ARBA" id="ARBA00023163"/>
    </source>
</evidence>
<dbReference type="AlphaFoldDB" id="A0A369NZX2"/>
<keyword evidence="1" id="KW-0805">Transcription regulation</keyword>
<dbReference type="PRINTS" id="PR00038">
    <property type="entry name" value="HTHLUXR"/>
</dbReference>
<dbReference type="GO" id="GO:0006355">
    <property type="term" value="P:regulation of DNA-templated transcription"/>
    <property type="evidence" value="ECO:0007669"/>
    <property type="project" value="InterPro"/>
</dbReference>
<reference evidence="4 5" key="1">
    <citation type="journal article" date="2018" name="Elife">
        <title>Discovery and characterization of a prevalent human gut bacterial enzyme sufficient for the inactivation of a family of plant toxins.</title>
        <authorList>
            <person name="Koppel N."/>
            <person name="Bisanz J.E."/>
            <person name="Pandelia M.E."/>
            <person name="Turnbaugh P.J."/>
            <person name="Balskus E.P."/>
        </authorList>
    </citation>
    <scope>NUCLEOTIDE SEQUENCE [LARGE SCALE GENOMIC DNA]</scope>
    <source>
        <strain evidence="4 5">OB21 GAM 11</strain>
    </source>
</reference>
<organism evidence="4 5">
    <name type="scientific">Adlercreutzia equolifaciens subsp. celatus</name>
    <dbReference type="NCBI Taxonomy" id="394340"/>
    <lineage>
        <taxon>Bacteria</taxon>
        <taxon>Bacillati</taxon>
        <taxon>Actinomycetota</taxon>
        <taxon>Coriobacteriia</taxon>
        <taxon>Eggerthellales</taxon>
        <taxon>Eggerthellaceae</taxon>
        <taxon>Adlercreutzia</taxon>
    </lineage>
</organism>
<dbReference type="PANTHER" id="PTHR44688:SF16">
    <property type="entry name" value="DNA-BINDING TRANSCRIPTIONAL ACTIVATOR DEVR_DOSR"/>
    <property type="match status" value="1"/>
</dbReference>
<dbReference type="PROSITE" id="PS50043">
    <property type="entry name" value="HTH_LUXR_2"/>
    <property type="match status" value="1"/>
</dbReference>
<dbReference type="Gene3D" id="1.10.10.10">
    <property type="entry name" value="Winged helix-like DNA-binding domain superfamily/Winged helix DNA-binding domain"/>
    <property type="match status" value="1"/>
</dbReference>
<dbReference type="GO" id="GO:0003677">
    <property type="term" value="F:DNA binding"/>
    <property type="evidence" value="ECO:0007669"/>
    <property type="project" value="UniProtKB-KW"/>
</dbReference>
<sequence>MNFCNIKENLLAYRAETGGHPLGLDRVFGFALIRAWVYLMFVGAAASFMTWSGEAIRPAFFLVSAGALCIALFGSALTGDRFVKLMLHPTARAAGPTLTGVGTVLLASSGAEGMIGDVCGIIGAITTGLGSGIIDLGYGELYRNEPPGRTTFEVPLAFFLAAVAYSLTAMLPPVTSCVLCALLPVVSGWILFVQQHAWSRKRQPTVRPIEFDLKSFAWRIGLCACLVGIADGMVRAAFLSSNNLSIHLLLQWPLAGAGLITMLIVYGAALLGSEQSTRTIYKAAIVVMAFFFMLLPIFTGAQDIESVLALTGYGTFNVLIWMLLAEISANYRLSSTRVFGIGWGMVTLGVLLGAVAGDAVDRFAPFSPQFLSFIALVATMAVLLSFLFVFRESDLIALTEEPEDPSSENFSGTVTQVDRASSKNAAAELQAPKSSTPLATPRPRFQDRCLEVAAAFELSPKETEVMILFAKGRSAARIQEELFISKGTVSTHLRHIYQKMDVHSKQEMLDVIEGVTRE</sequence>
<name>A0A369NZX2_9ACTN</name>
<dbReference type="InterPro" id="IPR036388">
    <property type="entry name" value="WH-like_DNA-bd_sf"/>
</dbReference>
<dbReference type="EMBL" id="PPUT01000010">
    <property type="protein sequence ID" value="RDC44958.1"/>
    <property type="molecule type" value="Genomic_DNA"/>
</dbReference>
<dbReference type="SMART" id="SM00421">
    <property type="entry name" value="HTH_LUXR"/>
    <property type="match status" value="1"/>
</dbReference>
<accession>A0A369NZX2</accession>
<evidence type="ECO:0000256" key="1">
    <source>
        <dbReference type="ARBA" id="ARBA00023015"/>
    </source>
</evidence>
<dbReference type="CDD" id="cd06170">
    <property type="entry name" value="LuxR_C_like"/>
    <property type="match status" value="1"/>
</dbReference>
<evidence type="ECO:0000256" key="2">
    <source>
        <dbReference type="ARBA" id="ARBA00023125"/>
    </source>
</evidence>
<evidence type="ECO:0000313" key="5">
    <source>
        <dbReference type="Proteomes" id="UP000253805"/>
    </source>
</evidence>
<keyword evidence="2" id="KW-0238">DNA-binding</keyword>